<dbReference type="Gene3D" id="3.30.465.10">
    <property type="match status" value="2"/>
</dbReference>
<evidence type="ECO:0000256" key="3">
    <source>
        <dbReference type="SAM" id="SignalP"/>
    </source>
</evidence>
<dbReference type="PANTHER" id="PTHR13878:SF91">
    <property type="entry name" value="FAD BINDING DOMAIN PROTEIN (AFU_ORTHOLOGUE AFUA_6G12070)-RELATED"/>
    <property type="match status" value="1"/>
</dbReference>
<dbReference type="GO" id="GO:0071949">
    <property type="term" value="F:FAD binding"/>
    <property type="evidence" value="ECO:0007669"/>
    <property type="project" value="InterPro"/>
</dbReference>
<protein>
    <submittedName>
        <fullName evidence="5">FAD-binding domain-containing protein</fullName>
    </submittedName>
</protein>
<dbReference type="Pfam" id="PF08031">
    <property type="entry name" value="BBE"/>
    <property type="match status" value="1"/>
</dbReference>
<dbReference type="AlphaFoldDB" id="A0A1Y2IPV4"/>
<reference evidence="5 6" key="1">
    <citation type="journal article" date="2015" name="Biotechnol. Biofuels">
        <title>Enhanced degradation of softwood versus hardwood by the white-rot fungus Pycnoporus coccineus.</title>
        <authorList>
            <person name="Couturier M."/>
            <person name="Navarro D."/>
            <person name="Chevret D."/>
            <person name="Henrissat B."/>
            <person name="Piumi F."/>
            <person name="Ruiz-Duenas F.J."/>
            <person name="Martinez A.T."/>
            <person name="Grigoriev I.V."/>
            <person name="Riley R."/>
            <person name="Lipzen A."/>
            <person name="Berrin J.G."/>
            <person name="Master E.R."/>
            <person name="Rosso M.N."/>
        </authorList>
    </citation>
    <scope>NUCLEOTIDE SEQUENCE [LARGE SCALE GENOMIC DNA]</scope>
    <source>
        <strain evidence="5 6">BRFM310</strain>
    </source>
</reference>
<dbReference type="EMBL" id="KZ084104">
    <property type="protein sequence ID" value="OSD02654.1"/>
    <property type="molecule type" value="Genomic_DNA"/>
</dbReference>
<dbReference type="InterPro" id="IPR036318">
    <property type="entry name" value="FAD-bd_PCMH-like_sf"/>
</dbReference>
<dbReference type="Pfam" id="PF01565">
    <property type="entry name" value="FAD_binding_4"/>
    <property type="match status" value="1"/>
</dbReference>
<evidence type="ECO:0000313" key="5">
    <source>
        <dbReference type="EMBL" id="OSD02654.1"/>
    </source>
</evidence>
<dbReference type="InterPro" id="IPR050432">
    <property type="entry name" value="FAD-linked_Oxidoreductases_BP"/>
</dbReference>
<dbReference type="InterPro" id="IPR006094">
    <property type="entry name" value="Oxid_FAD_bind_N"/>
</dbReference>
<dbReference type="PROSITE" id="PS51387">
    <property type="entry name" value="FAD_PCMH"/>
    <property type="match status" value="1"/>
</dbReference>
<keyword evidence="3" id="KW-0732">Signal</keyword>
<name>A0A1Y2IPV4_TRAC3</name>
<keyword evidence="2" id="KW-0560">Oxidoreductase</keyword>
<evidence type="ECO:0000259" key="4">
    <source>
        <dbReference type="PROSITE" id="PS51387"/>
    </source>
</evidence>
<sequence length="580" mass="62972">MFLSATLSFFAALCSALAAYPISSPNHQNRTTVASKLMSALVTLNATVGGRLHASVPLDKPCFSIYEGRHVPVDPVACATVQSNYTNPAFRLEHFSAYMLLQSETCQASHVPDQCVLDYTSPSDTEAYTGVDCRLGNIPSYYIEVANAADVQAALRFSNDTGVRLSVKNKGHDYKGRSSGKGTLALWTTGMNSMSHDAAFQPEGCSTTYDAVTVGAGVLTEDIYRFADQVNRTVIGGYHQTIGFAGGFALGGGHSILTPVFGLAVDRVVQVKVVTPDGVYRTANGCQHPDLFFALRGGGGSAFGVVIESSHRIEPRMPIQTAALSFTAANKTDLAEWYALTVNYSFQWANEGWGGHIPGAGLIHVNPLLSNAQANESMKAAADFVRARGGSAVVEELPSWWAFFDKYVLSAEAGVGNEVATGSRLIPSEFFSTESGRARLSALVAETLSFASPYVRAGTPWLFKGEPGATSVTPAWRDAIWHLGLSVPIPYNTTLAQREEIYRTMGEHNQRFRDLTPGSGAYFNEGYVYEPDHEVSFWGDNYPKLLEIKKKYDPNELLDCWQCVGWKGASDPLYQCYIKL</sequence>
<evidence type="ECO:0000313" key="6">
    <source>
        <dbReference type="Proteomes" id="UP000193067"/>
    </source>
</evidence>
<keyword evidence="6" id="KW-1185">Reference proteome</keyword>
<proteinExistence type="inferred from homology"/>
<dbReference type="Proteomes" id="UP000193067">
    <property type="component" value="Unassembled WGS sequence"/>
</dbReference>
<dbReference type="PANTHER" id="PTHR13878">
    <property type="entry name" value="GULONOLACTONE OXIDASE"/>
    <property type="match status" value="1"/>
</dbReference>
<dbReference type="GO" id="GO:0016491">
    <property type="term" value="F:oxidoreductase activity"/>
    <property type="evidence" value="ECO:0007669"/>
    <property type="project" value="UniProtKB-KW"/>
</dbReference>
<dbReference type="SUPFAM" id="SSF56176">
    <property type="entry name" value="FAD-binding/transporter-associated domain-like"/>
    <property type="match status" value="1"/>
</dbReference>
<evidence type="ECO:0000256" key="1">
    <source>
        <dbReference type="ARBA" id="ARBA00005466"/>
    </source>
</evidence>
<dbReference type="InterPro" id="IPR012951">
    <property type="entry name" value="BBE"/>
</dbReference>
<dbReference type="OrthoDB" id="9983560at2759"/>
<feature type="signal peptide" evidence="3">
    <location>
        <begin position="1"/>
        <end position="18"/>
    </location>
</feature>
<feature type="domain" description="FAD-binding PCMH-type" evidence="4">
    <location>
        <begin position="135"/>
        <end position="316"/>
    </location>
</feature>
<gene>
    <name evidence="5" type="ORF">PYCCODRAFT_1435307</name>
</gene>
<feature type="chain" id="PRO_5012892369" evidence="3">
    <location>
        <begin position="19"/>
        <end position="580"/>
    </location>
</feature>
<dbReference type="InterPro" id="IPR016169">
    <property type="entry name" value="FAD-bd_PCMH_sub2"/>
</dbReference>
<dbReference type="InterPro" id="IPR016166">
    <property type="entry name" value="FAD-bd_PCMH"/>
</dbReference>
<evidence type="ECO:0000256" key="2">
    <source>
        <dbReference type="ARBA" id="ARBA00023002"/>
    </source>
</evidence>
<accession>A0A1Y2IPV4</accession>
<organism evidence="5 6">
    <name type="scientific">Trametes coccinea (strain BRFM310)</name>
    <name type="common">Pycnoporus coccineus</name>
    <dbReference type="NCBI Taxonomy" id="1353009"/>
    <lineage>
        <taxon>Eukaryota</taxon>
        <taxon>Fungi</taxon>
        <taxon>Dikarya</taxon>
        <taxon>Basidiomycota</taxon>
        <taxon>Agaricomycotina</taxon>
        <taxon>Agaricomycetes</taxon>
        <taxon>Polyporales</taxon>
        <taxon>Polyporaceae</taxon>
        <taxon>Trametes</taxon>
    </lineage>
</organism>
<comment type="similarity">
    <text evidence="1">Belongs to the oxygen-dependent FAD-linked oxidoreductase family.</text>
</comment>
<dbReference type="STRING" id="1353009.A0A1Y2IPV4"/>